<evidence type="ECO:0000313" key="10">
    <source>
        <dbReference type="EMBL" id="MCV2865781.1"/>
    </source>
</evidence>
<sequence>MSQTLAEIAAALGARLEGDGALRIAGASEPAMAGPEDLALAMDPKYASGLSKGRARAAVLWEGADWGALGLEGAIFVPRPRYAMAGITRALDPGPEIAPGIHPLAVIDPTAEIGEGAAIGPFVTVGRGVRIGARARIAPRVSIEAETVIGADALILPGVWIGPRVTIGDRFICHPNAVIGSDGFSFVTPEKSGAEEIRETLGHRAEIRAQSWTRIHSIGTVEIGDDVEIGATATIDRGTIRATSIGSGTKLDNQVHLGHNVVVGRDCLICGQSGIAGSARVGDRVVLGGQVGVSDNIFVGDDVIAGAGTKIMSNAPKGRVLLGYPAIKMDTQIANWKHIRRLGRMSEQLAELRKTVAESGQSGIAIEDERGSDDDAS</sequence>
<feature type="region of interest" description="Disordered" evidence="8">
    <location>
        <begin position="358"/>
        <end position="377"/>
    </location>
</feature>
<dbReference type="InterPro" id="IPR018357">
    <property type="entry name" value="Hexapep_transf_CS"/>
</dbReference>
<keyword evidence="1 7" id="KW-0444">Lipid biosynthesis</keyword>
<dbReference type="RefSeq" id="WP_263722307.1">
    <property type="nucleotide sequence ID" value="NZ_JAOWLA010000012.1"/>
</dbReference>
<evidence type="ECO:0000256" key="3">
    <source>
        <dbReference type="ARBA" id="ARBA00022679"/>
    </source>
</evidence>
<name>A0ABT2Z3V6_9RHOB</name>
<organism evidence="10 11">
    <name type="scientific">Albidovulum sediminicola</name>
    <dbReference type="NCBI Taxonomy" id="2984331"/>
    <lineage>
        <taxon>Bacteria</taxon>
        <taxon>Pseudomonadati</taxon>
        <taxon>Pseudomonadota</taxon>
        <taxon>Alphaproteobacteria</taxon>
        <taxon>Rhodobacterales</taxon>
        <taxon>Paracoccaceae</taxon>
        <taxon>Albidovulum</taxon>
    </lineage>
</organism>
<dbReference type="PANTHER" id="PTHR43378:SF2">
    <property type="entry name" value="UDP-3-O-ACYLGLUCOSAMINE N-ACYLTRANSFERASE 1, MITOCHONDRIAL-RELATED"/>
    <property type="match status" value="1"/>
</dbReference>
<dbReference type="NCBIfam" id="NF002060">
    <property type="entry name" value="PRK00892.1"/>
    <property type="match status" value="1"/>
</dbReference>
<dbReference type="NCBIfam" id="TIGR01853">
    <property type="entry name" value="lipid_A_lpxD"/>
    <property type="match status" value="1"/>
</dbReference>
<dbReference type="EMBL" id="JAOWLA010000012">
    <property type="protein sequence ID" value="MCV2865781.1"/>
    <property type="molecule type" value="Genomic_DNA"/>
</dbReference>
<gene>
    <name evidence="7 10" type="primary">lpxD</name>
    <name evidence="10" type="ORF">OE647_13695</name>
</gene>
<dbReference type="Proteomes" id="UP001652503">
    <property type="component" value="Unassembled WGS sequence"/>
</dbReference>
<keyword evidence="5 7" id="KW-0443">Lipid metabolism</keyword>
<keyword evidence="3 7" id="KW-0808">Transferase</keyword>
<evidence type="ECO:0000256" key="5">
    <source>
        <dbReference type="ARBA" id="ARBA00023098"/>
    </source>
</evidence>
<dbReference type="Gene3D" id="3.40.1390.10">
    <property type="entry name" value="MurE/MurF, N-terminal domain"/>
    <property type="match status" value="1"/>
</dbReference>
<dbReference type="InterPro" id="IPR056729">
    <property type="entry name" value="GMPPB_C"/>
</dbReference>
<evidence type="ECO:0000313" key="11">
    <source>
        <dbReference type="Proteomes" id="UP001652503"/>
    </source>
</evidence>
<evidence type="ECO:0000256" key="1">
    <source>
        <dbReference type="ARBA" id="ARBA00022516"/>
    </source>
</evidence>
<proteinExistence type="inferred from homology"/>
<feature type="active site" description="Proton acceptor" evidence="7">
    <location>
        <position position="259"/>
    </location>
</feature>
<comment type="subunit">
    <text evidence="7">Homotrimer.</text>
</comment>
<keyword evidence="2 7" id="KW-0441">Lipid A biosynthesis</keyword>
<dbReference type="InterPro" id="IPR011004">
    <property type="entry name" value="Trimer_LpxA-like_sf"/>
</dbReference>
<protein>
    <recommendedName>
        <fullName evidence="7">UDP-3-O-acylglucosamine N-acyltransferase</fullName>
        <ecNumber evidence="7">2.3.1.191</ecNumber>
    </recommendedName>
</protein>
<evidence type="ECO:0000256" key="2">
    <source>
        <dbReference type="ARBA" id="ARBA00022556"/>
    </source>
</evidence>
<evidence type="ECO:0000256" key="4">
    <source>
        <dbReference type="ARBA" id="ARBA00022737"/>
    </source>
</evidence>
<comment type="pathway">
    <text evidence="7">Bacterial outer membrane biogenesis; LPS lipid A biosynthesis.</text>
</comment>
<dbReference type="Gene3D" id="2.160.10.10">
    <property type="entry name" value="Hexapeptide repeat proteins"/>
    <property type="match status" value="1"/>
</dbReference>
<comment type="caution">
    <text evidence="10">The sequence shown here is derived from an EMBL/GenBank/DDBJ whole genome shotgun (WGS) entry which is preliminary data.</text>
</comment>
<evidence type="ECO:0000259" key="9">
    <source>
        <dbReference type="Pfam" id="PF25087"/>
    </source>
</evidence>
<reference evidence="10 11" key="1">
    <citation type="submission" date="2022-10" db="EMBL/GenBank/DDBJ databases">
        <title>Defluviimonas sp. nov., isolated from ocean surface water.</title>
        <authorList>
            <person name="He W."/>
            <person name="Wang L."/>
            <person name="Zhang D.-F."/>
        </authorList>
    </citation>
    <scope>NUCLEOTIDE SEQUENCE [LARGE SCALE GENOMIC DNA]</scope>
    <source>
        <strain evidence="10 11">WL0075</strain>
    </source>
</reference>
<dbReference type="InterPro" id="IPR001451">
    <property type="entry name" value="Hexapep"/>
</dbReference>
<dbReference type="HAMAP" id="MF_00523">
    <property type="entry name" value="LpxD"/>
    <property type="match status" value="1"/>
</dbReference>
<dbReference type="Pfam" id="PF00132">
    <property type="entry name" value="Hexapep"/>
    <property type="match status" value="1"/>
</dbReference>
<dbReference type="InterPro" id="IPR007691">
    <property type="entry name" value="LpxD"/>
</dbReference>
<evidence type="ECO:0000256" key="7">
    <source>
        <dbReference type="HAMAP-Rule" id="MF_00523"/>
    </source>
</evidence>
<dbReference type="EC" id="2.3.1.191" evidence="7"/>
<evidence type="ECO:0000256" key="8">
    <source>
        <dbReference type="SAM" id="MobiDB-lite"/>
    </source>
</evidence>
<dbReference type="CDD" id="cd03352">
    <property type="entry name" value="LbH_LpxD"/>
    <property type="match status" value="1"/>
</dbReference>
<evidence type="ECO:0000256" key="6">
    <source>
        <dbReference type="ARBA" id="ARBA00023315"/>
    </source>
</evidence>
<comment type="similarity">
    <text evidence="7">Belongs to the transferase hexapeptide repeat family. LpxD subfamily.</text>
</comment>
<dbReference type="SUPFAM" id="SSF51161">
    <property type="entry name" value="Trimeric LpxA-like enzymes"/>
    <property type="match status" value="1"/>
</dbReference>
<keyword evidence="11" id="KW-1185">Reference proteome</keyword>
<keyword evidence="4 7" id="KW-0677">Repeat</keyword>
<comment type="function">
    <text evidence="7">Catalyzes the N-acylation of UDP-3-O-acylglucosamine using 3-hydroxyacyl-ACP as the acyl donor. Is involved in the biosynthesis of lipid A, a phosphorylated glycolipid that anchors the lipopolysaccharide to the outer membrane of the cell.</text>
</comment>
<comment type="catalytic activity">
    <reaction evidence="7">
        <text>a UDP-3-O-[(3R)-3-hydroxyacyl]-alpha-D-glucosamine + a (3R)-hydroxyacyl-[ACP] = a UDP-2-N,3-O-bis[(3R)-3-hydroxyacyl]-alpha-D-glucosamine + holo-[ACP] + H(+)</text>
        <dbReference type="Rhea" id="RHEA:53836"/>
        <dbReference type="Rhea" id="RHEA-COMP:9685"/>
        <dbReference type="Rhea" id="RHEA-COMP:9945"/>
        <dbReference type="ChEBI" id="CHEBI:15378"/>
        <dbReference type="ChEBI" id="CHEBI:64479"/>
        <dbReference type="ChEBI" id="CHEBI:78827"/>
        <dbReference type="ChEBI" id="CHEBI:137740"/>
        <dbReference type="ChEBI" id="CHEBI:137748"/>
        <dbReference type="EC" id="2.3.1.191"/>
    </reaction>
</comment>
<dbReference type="PANTHER" id="PTHR43378">
    <property type="entry name" value="UDP-3-O-ACYLGLUCOSAMINE N-ACYLTRANSFERASE"/>
    <property type="match status" value="1"/>
</dbReference>
<keyword evidence="6 7" id="KW-0012">Acyltransferase</keyword>
<accession>A0ABT2Z3V6</accession>
<dbReference type="Pfam" id="PF25087">
    <property type="entry name" value="GMPPB_C"/>
    <property type="match status" value="1"/>
</dbReference>
<dbReference type="PROSITE" id="PS00101">
    <property type="entry name" value="HEXAPEP_TRANSFERASES"/>
    <property type="match status" value="1"/>
</dbReference>
<dbReference type="GO" id="GO:0103118">
    <property type="term" value="F:UDP-3-O-[(3R)-3-hydroxyacyl]-glucosamine N-acyltransferase activity"/>
    <property type="evidence" value="ECO:0007669"/>
    <property type="project" value="UniProtKB-EC"/>
</dbReference>
<feature type="domain" description="Mannose-1-phosphate guanyltransferase C-terminal" evidence="9">
    <location>
        <begin position="104"/>
        <end position="182"/>
    </location>
</feature>